<feature type="region of interest" description="Disordered" evidence="1">
    <location>
        <begin position="284"/>
        <end position="323"/>
    </location>
</feature>
<comment type="caution">
    <text evidence="2">The sequence shown here is derived from an EMBL/GenBank/DDBJ whole genome shotgun (WGS) entry which is preliminary data.</text>
</comment>
<dbReference type="AlphaFoldDB" id="A0AAV9B7E7"/>
<evidence type="ECO:0000313" key="2">
    <source>
        <dbReference type="EMBL" id="KAK1272214.1"/>
    </source>
</evidence>
<feature type="region of interest" description="Disordered" evidence="1">
    <location>
        <begin position="172"/>
        <end position="221"/>
    </location>
</feature>
<dbReference type="EMBL" id="JAUJYN010000005">
    <property type="protein sequence ID" value="KAK1272214.1"/>
    <property type="molecule type" value="Genomic_DNA"/>
</dbReference>
<organism evidence="2 3">
    <name type="scientific">Acorus gramineus</name>
    <name type="common">Dwarf sweet flag</name>
    <dbReference type="NCBI Taxonomy" id="55184"/>
    <lineage>
        <taxon>Eukaryota</taxon>
        <taxon>Viridiplantae</taxon>
        <taxon>Streptophyta</taxon>
        <taxon>Embryophyta</taxon>
        <taxon>Tracheophyta</taxon>
        <taxon>Spermatophyta</taxon>
        <taxon>Magnoliopsida</taxon>
        <taxon>Liliopsida</taxon>
        <taxon>Acoraceae</taxon>
        <taxon>Acorus</taxon>
    </lineage>
</organism>
<keyword evidence="3" id="KW-1185">Reference proteome</keyword>
<feature type="compositionally biased region" description="Basic and acidic residues" evidence="1">
    <location>
        <begin position="189"/>
        <end position="204"/>
    </location>
</feature>
<feature type="compositionally biased region" description="Basic and acidic residues" evidence="1">
    <location>
        <begin position="292"/>
        <end position="323"/>
    </location>
</feature>
<accession>A0AAV9B7E7</accession>
<reference evidence="2" key="2">
    <citation type="submission" date="2023-06" db="EMBL/GenBank/DDBJ databases">
        <authorList>
            <person name="Ma L."/>
            <person name="Liu K.-W."/>
            <person name="Li Z."/>
            <person name="Hsiao Y.-Y."/>
            <person name="Qi Y."/>
            <person name="Fu T."/>
            <person name="Tang G."/>
            <person name="Zhang D."/>
            <person name="Sun W.-H."/>
            <person name="Liu D.-K."/>
            <person name="Li Y."/>
            <person name="Chen G.-Z."/>
            <person name="Liu X.-D."/>
            <person name="Liao X.-Y."/>
            <person name="Jiang Y.-T."/>
            <person name="Yu X."/>
            <person name="Hao Y."/>
            <person name="Huang J."/>
            <person name="Zhao X.-W."/>
            <person name="Ke S."/>
            <person name="Chen Y.-Y."/>
            <person name="Wu W.-L."/>
            <person name="Hsu J.-L."/>
            <person name="Lin Y.-F."/>
            <person name="Huang M.-D."/>
            <person name="Li C.-Y."/>
            <person name="Huang L."/>
            <person name="Wang Z.-W."/>
            <person name="Zhao X."/>
            <person name="Zhong W.-Y."/>
            <person name="Peng D.-H."/>
            <person name="Ahmad S."/>
            <person name="Lan S."/>
            <person name="Zhang J.-S."/>
            <person name="Tsai W.-C."/>
            <person name="Van De Peer Y."/>
            <person name="Liu Z.-J."/>
        </authorList>
    </citation>
    <scope>NUCLEOTIDE SEQUENCE</scope>
    <source>
        <strain evidence="2">SCP</strain>
        <tissue evidence="2">Leaves</tissue>
    </source>
</reference>
<dbReference type="PANTHER" id="PTHR34468">
    <property type="entry name" value="MICROTUBULE-ASSOCIATED FUTSCH-LIKE PROTEIN"/>
    <property type="match status" value="1"/>
</dbReference>
<proteinExistence type="predicted"/>
<dbReference type="Proteomes" id="UP001179952">
    <property type="component" value="Unassembled WGS sequence"/>
</dbReference>
<dbReference type="PANTHER" id="PTHR34468:SF3">
    <property type="entry name" value="OS03G0288900 PROTEIN"/>
    <property type="match status" value="1"/>
</dbReference>
<protein>
    <submittedName>
        <fullName evidence="2">Uncharacterized protein</fullName>
    </submittedName>
</protein>
<name>A0AAV9B7E7_ACOGR</name>
<sequence>MREGSRIVSIEAAKIVSKPEKKPVVAFNVPKVRVVRNIVPENGIRTPTQPVKPGRLLSTPFYSAENCSKCRFDRLESSSYWLSQIRLAELGGKHFVSAAFFRLAFECNAEPFRSLSRELRRYMARHSYLSSVEMVWSDVCCMYGLIGEGSDACDNIPKLSFGSAEKEDMKENLKKCSSKNSNTDEFEDANNRQEPLDAVHDGYNKYDGQARSNSPEDSSSMAICHGEMDKESSGEKSKPGIDIVSSSTCTSSDLQFGRQGLSELFDAVGESPQFKLICGDHMGNSKANPAELQRKQLEKEGMTGKLESEWLENKGKTDEQSTT</sequence>
<reference evidence="2" key="1">
    <citation type="journal article" date="2023" name="Nat. Commun.">
        <title>Diploid and tetraploid genomes of Acorus and the evolution of monocots.</title>
        <authorList>
            <person name="Ma L."/>
            <person name="Liu K.W."/>
            <person name="Li Z."/>
            <person name="Hsiao Y.Y."/>
            <person name="Qi Y."/>
            <person name="Fu T."/>
            <person name="Tang G.D."/>
            <person name="Zhang D."/>
            <person name="Sun W.H."/>
            <person name="Liu D.K."/>
            <person name="Li Y."/>
            <person name="Chen G.Z."/>
            <person name="Liu X.D."/>
            <person name="Liao X.Y."/>
            <person name="Jiang Y.T."/>
            <person name="Yu X."/>
            <person name="Hao Y."/>
            <person name="Huang J."/>
            <person name="Zhao X.W."/>
            <person name="Ke S."/>
            <person name="Chen Y.Y."/>
            <person name="Wu W.L."/>
            <person name="Hsu J.L."/>
            <person name="Lin Y.F."/>
            <person name="Huang M.D."/>
            <person name="Li C.Y."/>
            <person name="Huang L."/>
            <person name="Wang Z.W."/>
            <person name="Zhao X."/>
            <person name="Zhong W.Y."/>
            <person name="Peng D.H."/>
            <person name="Ahmad S."/>
            <person name="Lan S."/>
            <person name="Zhang J.S."/>
            <person name="Tsai W.C."/>
            <person name="Van de Peer Y."/>
            <person name="Liu Z.J."/>
        </authorList>
    </citation>
    <scope>NUCLEOTIDE SEQUENCE</scope>
    <source>
        <strain evidence="2">SCP</strain>
    </source>
</reference>
<feature type="compositionally biased region" description="Polar residues" evidence="1">
    <location>
        <begin position="210"/>
        <end position="221"/>
    </location>
</feature>
<gene>
    <name evidence="2" type="ORF">QJS04_geneDACA020946</name>
</gene>
<evidence type="ECO:0000256" key="1">
    <source>
        <dbReference type="SAM" id="MobiDB-lite"/>
    </source>
</evidence>
<evidence type="ECO:0000313" key="3">
    <source>
        <dbReference type="Proteomes" id="UP001179952"/>
    </source>
</evidence>